<dbReference type="AlphaFoldDB" id="A0A317U2U8"/>
<dbReference type="Proteomes" id="UP000247152">
    <property type="component" value="Unassembled WGS sequence"/>
</dbReference>
<keyword evidence="5" id="KW-1185">Reference proteome</keyword>
<reference evidence="3 5" key="2">
    <citation type="submission" date="2018-12" db="EMBL/GenBank/DDBJ databases">
        <title>Legionella sp,whole genome shotgun sequence.</title>
        <authorList>
            <person name="Wu H."/>
        </authorList>
    </citation>
    <scope>NUCLEOTIDE SEQUENCE [LARGE SCALE GENOMIC DNA]</scope>
    <source>
        <strain evidence="3">Km489</strain>
        <strain evidence="5">km489</strain>
    </source>
</reference>
<dbReference type="OrthoDB" id="5653025at2"/>
<evidence type="ECO:0000313" key="5">
    <source>
        <dbReference type="Proteomes" id="UP000287374"/>
    </source>
</evidence>
<feature type="region of interest" description="Disordered" evidence="1">
    <location>
        <begin position="302"/>
        <end position="363"/>
    </location>
</feature>
<reference evidence="2 4" key="1">
    <citation type="submission" date="2018-05" db="EMBL/GenBank/DDBJ databases">
        <title>Legionella qingyii sp.nov., whole genome shotgun sequence.</title>
        <authorList>
            <person name="Wu H."/>
            <person name="Zhu Q."/>
            <person name="Hu C."/>
        </authorList>
    </citation>
    <scope>NUCLEOTIDE SEQUENCE [LARGE SCALE GENOMIC DNA]</scope>
    <source>
        <strain evidence="2 4">HEB18</strain>
    </source>
</reference>
<gene>
    <name evidence="2" type="ORF">DGG96_12890</name>
    <name evidence="3" type="ORF">ELY20_03320</name>
</gene>
<evidence type="ECO:0000313" key="3">
    <source>
        <dbReference type="EMBL" id="RUR25499.1"/>
    </source>
</evidence>
<dbReference type="Proteomes" id="UP000287374">
    <property type="component" value="Unassembled WGS sequence"/>
</dbReference>
<sequence length="400" mass="45242">MAIRYLSFEFDECLFNHKYIQESDLGLAKHLGDAILIHNRAYLDQLKIENTAFDTVVVLIGSNRQSYEYDYSNMGYGNKFKGSCCPAIQTVCADLNVTFDPFLLADVTGNLPYGTSYKLIMQEIADNTYLKNPQQNHATCTMDETKRTLLFAQMQKAAADHPNEEIIFDFVDGRYDILVCYLYKYFTKHPHMIPKNVSLRLHLYGGAKVALMASIQGTGEPYLNYPEHVKYMLGHLWDLDKFAESMKLFSIEHIDNILENFYKLEEQATALESAIQKGEYITKCTESIDNIEELATEKESDIDTYDFSVTSDESSDEDSDLAFLEDNGPEKEVDAGKQTLATETSTIHPRPEAEPANQQGNLGRNQHVFHKPVAVNRVNRSPMALPDDTFCSASSSCLIS</sequence>
<dbReference type="EMBL" id="RZGX01000003">
    <property type="protein sequence ID" value="RUR25499.1"/>
    <property type="molecule type" value="Genomic_DNA"/>
</dbReference>
<name>A0A317U2U8_9GAMM</name>
<evidence type="ECO:0000256" key="1">
    <source>
        <dbReference type="SAM" id="MobiDB-lite"/>
    </source>
</evidence>
<comment type="caution">
    <text evidence="2">The sequence shown here is derived from an EMBL/GenBank/DDBJ whole genome shotgun (WGS) entry which is preliminary data.</text>
</comment>
<protein>
    <submittedName>
        <fullName evidence="2">Uncharacterized protein</fullName>
    </submittedName>
</protein>
<dbReference type="RefSeq" id="WP_110143069.1">
    <property type="nucleotide sequence ID" value="NZ_QHJG01000021.1"/>
</dbReference>
<dbReference type="EMBL" id="QHJG01000021">
    <property type="protein sequence ID" value="PWY55076.1"/>
    <property type="molecule type" value="Genomic_DNA"/>
</dbReference>
<evidence type="ECO:0000313" key="4">
    <source>
        <dbReference type="Proteomes" id="UP000247152"/>
    </source>
</evidence>
<organism evidence="2 4">
    <name type="scientific">Legionella qingyii</name>
    <dbReference type="NCBI Taxonomy" id="2184757"/>
    <lineage>
        <taxon>Bacteria</taxon>
        <taxon>Pseudomonadati</taxon>
        <taxon>Pseudomonadota</taxon>
        <taxon>Gammaproteobacteria</taxon>
        <taxon>Legionellales</taxon>
        <taxon>Legionellaceae</taxon>
        <taxon>Legionella</taxon>
    </lineage>
</organism>
<evidence type="ECO:0000313" key="2">
    <source>
        <dbReference type="EMBL" id="PWY55076.1"/>
    </source>
</evidence>
<accession>A0A317U2U8</accession>
<proteinExistence type="predicted"/>